<dbReference type="GO" id="GO:0005737">
    <property type="term" value="C:cytoplasm"/>
    <property type="evidence" value="ECO:0007669"/>
    <property type="project" value="TreeGrafter"/>
</dbReference>
<keyword evidence="3" id="KW-0444">Lipid biosynthesis</keyword>
<organism evidence="16">
    <name type="scientific">Paramoeba aestuarina</name>
    <dbReference type="NCBI Taxonomy" id="180227"/>
    <lineage>
        <taxon>Eukaryota</taxon>
        <taxon>Amoebozoa</taxon>
        <taxon>Discosea</taxon>
        <taxon>Flabellinia</taxon>
        <taxon>Dactylopodida</taxon>
        <taxon>Paramoebidae</taxon>
        <taxon>Paramoeba</taxon>
    </lineage>
</organism>
<reference evidence="16" key="1">
    <citation type="submission" date="2021-01" db="EMBL/GenBank/DDBJ databases">
        <authorList>
            <person name="Corre E."/>
            <person name="Pelletier E."/>
            <person name="Niang G."/>
            <person name="Scheremetjew M."/>
            <person name="Finn R."/>
            <person name="Kale V."/>
            <person name="Holt S."/>
            <person name="Cochrane G."/>
            <person name="Meng A."/>
            <person name="Brown T."/>
            <person name="Cohen L."/>
        </authorList>
    </citation>
    <scope>NUCLEOTIDE SEQUENCE</scope>
    <source>
        <strain evidence="16">SoJaBio B1-5/56/2</strain>
    </source>
</reference>
<feature type="coiled-coil region" evidence="12">
    <location>
        <begin position="102"/>
        <end position="129"/>
    </location>
</feature>
<evidence type="ECO:0000256" key="11">
    <source>
        <dbReference type="ARBA" id="ARBA00031473"/>
    </source>
</evidence>
<dbReference type="InterPro" id="IPR014729">
    <property type="entry name" value="Rossmann-like_a/b/a_fold"/>
</dbReference>
<accession>A0A7S4NZ07</accession>
<feature type="compositionally biased region" description="Basic and acidic residues" evidence="13">
    <location>
        <begin position="493"/>
        <end position="517"/>
    </location>
</feature>
<feature type="transmembrane region" description="Helical" evidence="14">
    <location>
        <begin position="73"/>
        <end position="93"/>
    </location>
</feature>
<dbReference type="UniPathway" id="UPA00558">
    <property type="reaction ID" value="UER00742"/>
</dbReference>
<dbReference type="Pfam" id="PF01467">
    <property type="entry name" value="CTP_transf_like"/>
    <property type="match status" value="2"/>
</dbReference>
<protein>
    <recommendedName>
        <fullName evidence="10">ethanolamine-phosphate cytidylyltransferase</fullName>
        <ecNumber evidence="10">2.7.7.14</ecNumber>
    </recommendedName>
    <alternativeName>
        <fullName evidence="11">CTP:phosphoethanolamine cytidylyltransferase</fullName>
    </alternativeName>
</protein>
<keyword evidence="6" id="KW-0443">Lipid metabolism</keyword>
<dbReference type="EC" id="2.7.7.14" evidence="10"/>
<evidence type="ECO:0000256" key="7">
    <source>
        <dbReference type="ARBA" id="ARBA00023209"/>
    </source>
</evidence>
<keyword evidence="14" id="KW-0812">Transmembrane</keyword>
<dbReference type="InterPro" id="IPR044608">
    <property type="entry name" value="Ect1/PCYT2"/>
</dbReference>
<feature type="transmembrane region" description="Helical" evidence="14">
    <location>
        <begin position="14"/>
        <end position="34"/>
    </location>
</feature>
<dbReference type="InterPro" id="IPR004821">
    <property type="entry name" value="Cyt_trans-like"/>
</dbReference>
<dbReference type="GO" id="GO:0004306">
    <property type="term" value="F:ethanolamine-phosphate cytidylyltransferase activity"/>
    <property type="evidence" value="ECO:0007669"/>
    <property type="project" value="UniProtKB-EC"/>
</dbReference>
<evidence type="ECO:0000256" key="14">
    <source>
        <dbReference type="SAM" id="Phobius"/>
    </source>
</evidence>
<proteinExistence type="inferred from homology"/>
<keyword evidence="8" id="KW-1208">Phospholipid metabolism</keyword>
<evidence type="ECO:0000256" key="4">
    <source>
        <dbReference type="ARBA" id="ARBA00022679"/>
    </source>
</evidence>
<keyword evidence="5" id="KW-0548">Nucleotidyltransferase</keyword>
<feature type="region of interest" description="Disordered" evidence="13">
    <location>
        <begin position="284"/>
        <end position="304"/>
    </location>
</feature>
<keyword evidence="4" id="KW-0808">Transferase</keyword>
<feature type="domain" description="Cytidyltransferase-like" evidence="15">
    <location>
        <begin position="350"/>
        <end position="448"/>
    </location>
</feature>
<evidence type="ECO:0000256" key="12">
    <source>
        <dbReference type="SAM" id="Coils"/>
    </source>
</evidence>
<dbReference type="PANTHER" id="PTHR45780">
    <property type="entry name" value="ETHANOLAMINE-PHOSPHATE CYTIDYLYLTRANSFERASE"/>
    <property type="match status" value="1"/>
</dbReference>
<sequence>MAYSQSEPYPIQRAVSYALPVMVLTTWIFFPHVVTNTVNKAREILTTEPVVTYEAQVNAWLESIGIPPPYPSAVQVAFVASGAAITLVIYFLYIRRRRIRMRGSLERDLAEALQQVQELRTELSEITEEEAAETRGGKKNVRIFMEGAFDLMHYGHMNAFRLGSKLGTTLIVGVNSSDSIEKCKGFPPVMSDEERCSAVRSCRFVDEVVEKTPYVMTPEYLAWIMKEYDIDFVVHGNDPCIVDGRDVYEEPKRLGKYRSIPRTEGVSTTDFVGRMLLCSALHHMRSENERPSSPSGLRDSQRVSQMDDSSNSLADFTYEASSRFHTTSSILMEFSKGIRSPPEGARIVYMDGAWDMFHAGHMDVMKKAREQGDYLVVGVLSDDLINKHRGLNYPILNLNERVLSVLGCKYVDDVVIDCPWEIDEDMMASLNIHVVVHGTTHDSSTASHRDYSVAKRMGKFKEVTSTFTLTVSEVVSRIGKSREQYLKKFKSKQQKEKEYYDERYGRDGEKEEDKKTK</sequence>
<keyword evidence="14" id="KW-1133">Transmembrane helix</keyword>
<gene>
    <name evidence="16" type="ORF">NAES01612_LOCUS16609</name>
</gene>
<evidence type="ECO:0000259" key="15">
    <source>
        <dbReference type="Pfam" id="PF01467"/>
    </source>
</evidence>
<evidence type="ECO:0000256" key="3">
    <source>
        <dbReference type="ARBA" id="ARBA00022516"/>
    </source>
</evidence>
<comment type="pathway">
    <text evidence="1">Lipid metabolism.</text>
</comment>
<dbReference type="AlphaFoldDB" id="A0A7S4NZ07"/>
<dbReference type="NCBIfam" id="TIGR00125">
    <property type="entry name" value="cyt_tran_rel"/>
    <property type="match status" value="2"/>
</dbReference>
<evidence type="ECO:0000256" key="8">
    <source>
        <dbReference type="ARBA" id="ARBA00023264"/>
    </source>
</evidence>
<comment type="pathway">
    <text evidence="9">Phospholipid metabolism; phosphatidylethanolamine biosynthesis; phosphatidylethanolamine from ethanolamine: step 2/3.</text>
</comment>
<dbReference type="Gene3D" id="3.40.50.620">
    <property type="entry name" value="HUPs"/>
    <property type="match status" value="2"/>
</dbReference>
<name>A0A7S4NZ07_9EUKA</name>
<evidence type="ECO:0000256" key="6">
    <source>
        <dbReference type="ARBA" id="ARBA00023098"/>
    </source>
</evidence>
<dbReference type="PANTHER" id="PTHR45780:SF2">
    <property type="entry name" value="ETHANOLAMINE-PHOSPHATE CYTIDYLYLTRANSFERASE"/>
    <property type="match status" value="1"/>
</dbReference>
<feature type="domain" description="Cytidyltransferase-like" evidence="15">
    <location>
        <begin position="146"/>
        <end position="272"/>
    </location>
</feature>
<dbReference type="SUPFAM" id="SSF52374">
    <property type="entry name" value="Nucleotidylyl transferase"/>
    <property type="match status" value="2"/>
</dbReference>
<evidence type="ECO:0000256" key="10">
    <source>
        <dbReference type="ARBA" id="ARBA00024221"/>
    </source>
</evidence>
<evidence type="ECO:0000313" key="16">
    <source>
        <dbReference type="EMBL" id="CAE2317507.1"/>
    </source>
</evidence>
<feature type="region of interest" description="Disordered" evidence="13">
    <location>
        <begin position="490"/>
        <end position="517"/>
    </location>
</feature>
<evidence type="ECO:0000256" key="9">
    <source>
        <dbReference type="ARBA" id="ARBA00024191"/>
    </source>
</evidence>
<comment type="similarity">
    <text evidence="2">Belongs to the cytidylyltransferase family.</text>
</comment>
<dbReference type="GO" id="GO:0006646">
    <property type="term" value="P:phosphatidylethanolamine biosynthetic process"/>
    <property type="evidence" value="ECO:0007669"/>
    <property type="project" value="UniProtKB-UniPathway"/>
</dbReference>
<evidence type="ECO:0000256" key="13">
    <source>
        <dbReference type="SAM" id="MobiDB-lite"/>
    </source>
</evidence>
<keyword evidence="14" id="KW-0472">Membrane</keyword>
<evidence type="ECO:0000256" key="2">
    <source>
        <dbReference type="ARBA" id="ARBA00010101"/>
    </source>
</evidence>
<dbReference type="EMBL" id="HBKR01025335">
    <property type="protein sequence ID" value="CAE2317507.1"/>
    <property type="molecule type" value="Transcribed_RNA"/>
</dbReference>
<evidence type="ECO:0000256" key="1">
    <source>
        <dbReference type="ARBA" id="ARBA00005189"/>
    </source>
</evidence>
<keyword evidence="12" id="KW-0175">Coiled coil</keyword>
<evidence type="ECO:0000256" key="5">
    <source>
        <dbReference type="ARBA" id="ARBA00022695"/>
    </source>
</evidence>
<keyword evidence="7" id="KW-0594">Phospholipid biosynthesis</keyword>